<dbReference type="PANTHER" id="PTHR33288">
    <property type="match status" value="1"/>
</dbReference>
<evidence type="ECO:0000256" key="1">
    <source>
        <dbReference type="ARBA" id="ARBA00002862"/>
    </source>
</evidence>
<evidence type="ECO:0000256" key="8">
    <source>
        <dbReference type="ARBA" id="ARBA00023136"/>
    </source>
</evidence>
<keyword evidence="8 10" id="KW-0472">Membrane</keyword>
<keyword evidence="11" id="KW-0150">Chloroplast</keyword>
<comment type="function">
    <text evidence="1 10">Seems to be required for the assembly of the photosystem I complex.</text>
</comment>
<keyword evidence="7 10" id="KW-0793">Thylakoid</keyword>
<dbReference type="GO" id="GO:0009522">
    <property type="term" value="C:photosystem I"/>
    <property type="evidence" value="ECO:0007669"/>
    <property type="project" value="InterPro"/>
</dbReference>
<name>A0A1Z1MK96_SPYFI</name>
<keyword evidence="4 10" id="KW-0602">Photosynthesis</keyword>
<geneLocation type="chloroplast" evidence="11"/>
<feature type="transmembrane region" description="Helical" evidence="10">
    <location>
        <begin position="20"/>
        <end position="41"/>
    </location>
</feature>
<feature type="transmembrane region" description="Helical" evidence="10">
    <location>
        <begin position="61"/>
        <end position="82"/>
    </location>
</feature>
<evidence type="ECO:0000256" key="5">
    <source>
        <dbReference type="ARBA" id="ARBA00022692"/>
    </source>
</evidence>
<dbReference type="GeneID" id="33359289"/>
<keyword evidence="6 10" id="KW-1133">Transmembrane helix</keyword>
<dbReference type="GO" id="GO:0009535">
    <property type="term" value="C:chloroplast thylakoid membrane"/>
    <property type="evidence" value="ECO:0007669"/>
    <property type="project" value="UniProtKB-SubCell"/>
</dbReference>
<dbReference type="InterPro" id="IPR003359">
    <property type="entry name" value="PSI_Ycf4_assembly"/>
</dbReference>
<dbReference type="HAMAP" id="MF_00437">
    <property type="entry name" value="Ycf4"/>
    <property type="match status" value="1"/>
</dbReference>
<dbReference type="EMBL" id="MF101441">
    <property type="protein sequence ID" value="ARW66184.1"/>
    <property type="molecule type" value="Genomic_DNA"/>
</dbReference>
<protein>
    <recommendedName>
        <fullName evidence="3 10">Photosystem I assembly protein Ycf4</fullName>
    </recommendedName>
</protein>
<keyword evidence="11" id="KW-0934">Plastid</keyword>
<dbReference type="Pfam" id="PF02392">
    <property type="entry name" value="Ycf4"/>
    <property type="match status" value="1"/>
</dbReference>
<accession>A0A1Z1MK96</accession>
<evidence type="ECO:0000256" key="2">
    <source>
        <dbReference type="ARBA" id="ARBA00008198"/>
    </source>
</evidence>
<proteinExistence type="inferred from homology"/>
<dbReference type="RefSeq" id="YP_009396998.1">
    <property type="nucleotide sequence ID" value="NC_035285.1"/>
</dbReference>
<evidence type="ECO:0000256" key="7">
    <source>
        <dbReference type="ARBA" id="ARBA00023078"/>
    </source>
</evidence>
<evidence type="ECO:0000256" key="3">
    <source>
        <dbReference type="ARBA" id="ARBA00015395"/>
    </source>
</evidence>
<dbReference type="PANTHER" id="PTHR33288:SF4">
    <property type="entry name" value="PHOTOSYSTEM I ASSEMBLY PROTEIN YCF4"/>
    <property type="match status" value="1"/>
</dbReference>
<comment type="subcellular location">
    <subcellularLocation>
        <location evidence="9">Plastid thylakoid membrane</location>
        <topology evidence="9">Multi-pass membrane protein</topology>
    </subcellularLocation>
    <subcellularLocation>
        <location evidence="10">Plastid</location>
        <location evidence="10">Chloroplast thylakoid membrane</location>
        <topology evidence="10">Multi-pass membrane protein</topology>
    </subcellularLocation>
</comment>
<dbReference type="NCBIfam" id="NF002712">
    <property type="entry name" value="PRK02542.1"/>
    <property type="match status" value="1"/>
</dbReference>
<gene>
    <name evidence="10 11" type="primary">ycf4</name>
</gene>
<evidence type="ECO:0000256" key="9">
    <source>
        <dbReference type="ARBA" id="ARBA00046286"/>
    </source>
</evidence>
<evidence type="ECO:0000256" key="10">
    <source>
        <dbReference type="HAMAP-Rule" id="MF_00437"/>
    </source>
</evidence>
<reference evidence="11" key="1">
    <citation type="journal article" date="2017" name="J. Phycol.">
        <title>Analysis of chloroplast genomes and a supermatrix inform reclassification of the Rhodomelaceae (Rhodophyta).</title>
        <authorList>
            <person name="Diaz-Tapia P."/>
            <person name="Maggs C.A."/>
            <person name="West J.A."/>
            <person name="Verbruggen H."/>
        </authorList>
    </citation>
    <scope>NUCLEOTIDE SEQUENCE</scope>
    <source>
        <strain evidence="11">PD1020</strain>
    </source>
</reference>
<keyword evidence="5 10" id="KW-0812">Transmembrane</keyword>
<evidence type="ECO:0000313" key="11">
    <source>
        <dbReference type="EMBL" id="ARW66184.1"/>
    </source>
</evidence>
<organism evidence="11">
    <name type="scientific">Spyridia filamentosa</name>
    <name type="common">Red alga</name>
    <name type="synonym">Fucus filamentosus</name>
    <dbReference type="NCBI Taxonomy" id="196632"/>
    <lineage>
        <taxon>Eukaryota</taxon>
        <taxon>Rhodophyta</taxon>
        <taxon>Florideophyceae</taxon>
        <taxon>Rhodymeniophycidae</taxon>
        <taxon>Ceramiales</taxon>
        <taxon>Spyridiaceae</taxon>
        <taxon>Spyridia</taxon>
    </lineage>
</organism>
<dbReference type="AlphaFoldDB" id="A0A1Z1MK96"/>
<dbReference type="GO" id="GO:0015979">
    <property type="term" value="P:photosynthesis"/>
    <property type="evidence" value="ECO:0007669"/>
    <property type="project" value="UniProtKB-UniRule"/>
</dbReference>
<sequence length="183" mass="20861">MSSNIRTDKIMGSRRLSNYWWATIVLLGGLGFSIAGLSSYLEKNLIPFIKGQALIFLPQGAVMLFYGIIGIFVSCFLWYTILLNIGGGYNKFDSIQKSVTIFRLGFPGRNRELKFKYKFNEILAIKIYIQEGLNPKRELYLKTKDQREIPISEIRGPLSVLEIEKQASTLAKFLCVNVEGIEY</sequence>
<evidence type="ECO:0000256" key="6">
    <source>
        <dbReference type="ARBA" id="ARBA00022989"/>
    </source>
</evidence>
<comment type="similarity">
    <text evidence="2 10">Belongs to the Ycf4 family.</text>
</comment>
<evidence type="ECO:0000256" key="4">
    <source>
        <dbReference type="ARBA" id="ARBA00022531"/>
    </source>
</evidence>